<dbReference type="Gene3D" id="1.10.10.10">
    <property type="entry name" value="Winged helix-like DNA-binding domain superfamily/Winged helix DNA-binding domain"/>
    <property type="match status" value="1"/>
</dbReference>
<dbReference type="GO" id="GO:0006281">
    <property type="term" value="P:DNA repair"/>
    <property type="evidence" value="ECO:0007669"/>
    <property type="project" value="UniProtKB-KW"/>
</dbReference>
<dbReference type="CDD" id="cd06445">
    <property type="entry name" value="ATase"/>
    <property type="match status" value="1"/>
</dbReference>
<evidence type="ECO:0000256" key="2">
    <source>
        <dbReference type="ARBA" id="ARBA00008711"/>
    </source>
</evidence>
<dbReference type="InterPro" id="IPR014048">
    <property type="entry name" value="MethylDNA_cys_MeTrfase_DNA-bd"/>
</dbReference>
<dbReference type="PANTHER" id="PTHR10815">
    <property type="entry name" value="METHYLATED-DNA--PROTEIN-CYSTEINE METHYLTRANSFERASE"/>
    <property type="match status" value="1"/>
</dbReference>
<evidence type="ECO:0000256" key="6">
    <source>
        <dbReference type="ARBA" id="ARBA00022763"/>
    </source>
</evidence>
<keyword evidence="7" id="KW-0234">DNA repair</keyword>
<evidence type="ECO:0000259" key="9">
    <source>
        <dbReference type="Pfam" id="PF01035"/>
    </source>
</evidence>
<evidence type="ECO:0000313" key="10">
    <source>
        <dbReference type="EMBL" id="KGA13597.1"/>
    </source>
</evidence>
<accession>A0A094PR69</accession>
<evidence type="ECO:0000256" key="3">
    <source>
        <dbReference type="ARBA" id="ARBA00011918"/>
    </source>
</evidence>
<evidence type="ECO:0000256" key="7">
    <source>
        <dbReference type="ARBA" id="ARBA00023204"/>
    </source>
</evidence>
<dbReference type="InterPro" id="IPR036388">
    <property type="entry name" value="WH-like_DNA-bd_sf"/>
</dbReference>
<keyword evidence="4" id="KW-0489">Methyltransferase</keyword>
<dbReference type="EC" id="2.1.1.63" evidence="3"/>
<evidence type="ECO:0000256" key="5">
    <source>
        <dbReference type="ARBA" id="ARBA00022679"/>
    </source>
</evidence>
<dbReference type="EMBL" id="JNSK01000162">
    <property type="protein sequence ID" value="KGA13597.1"/>
    <property type="molecule type" value="Genomic_DNA"/>
</dbReference>
<dbReference type="PANTHER" id="PTHR10815:SF13">
    <property type="entry name" value="METHYLATED-DNA--PROTEIN-CYSTEINE METHYLTRANSFERASE"/>
    <property type="match status" value="1"/>
</dbReference>
<sequence>MPLLISQFKSPIGVLNLIADEQILLGLNLSSLKALKDSVDEIDYAKGFKEVSKISVISDLLSDYFAGDTQAINGITVRQPGAQFSQAAWKAMRKVKAGKTISYSDLADRAGSKAAVRAAGSACAKNAIALVVPCHRIVKTGGSLGNYAYGLKKKEWLLRHEGAL</sequence>
<dbReference type="SUPFAM" id="SSF46767">
    <property type="entry name" value="Methylated DNA-protein cysteine methyltransferase, C-terminal domain"/>
    <property type="match status" value="1"/>
</dbReference>
<comment type="catalytic activity">
    <reaction evidence="1">
        <text>a 4-O-methyl-thymidine in DNA + L-cysteinyl-[protein] = a thymidine in DNA + S-methyl-L-cysteinyl-[protein]</text>
        <dbReference type="Rhea" id="RHEA:53428"/>
        <dbReference type="Rhea" id="RHEA-COMP:10131"/>
        <dbReference type="Rhea" id="RHEA-COMP:10132"/>
        <dbReference type="Rhea" id="RHEA-COMP:13555"/>
        <dbReference type="Rhea" id="RHEA-COMP:13556"/>
        <dbReference type="ChEBI" id="CHEBI:29950"/>
        <dbReference type="ChEBI" id="CHEBI:82612"/>
        <dbReference type="ChEBI" id="CHEBI:137386"/>
        <dbReference type="ChEBI" id="CHEBI:137387"/>
        <dbReference type="EC" id="2.1.1.63"/>
    </reaction>
</comment>
<name>A0A094PR69_9ZZZZ</name>
<gene>
    <name evidence="10" type="ORF">GM50_21960</name>
</gene>
<protein>
    <recommendedName>
        <fullName evidence="3">methylated-DNA--[protein]-cysteine S-methyltransferase</fullName>
        <ecNumber evidence="3">2.1.1.63</ecNumber>
    </recommendedName>
</protein>
<dbReference type="AlphaFoldDB" id="A0A094PR69"/>
<keyword evidence="5" id="KW-0808">Transferase</keyword>
<evidence type="ECO:0000256" key="4">
    <source>
        <dbReference type="ARBA" id="ARBA00022603"/>
    </source>
</evidence>
<comment type="caution">
    <text evidence="10">The sequence shown here is derived from an EMBL/GenBank/DDBJ whole genome shotgun (WGS) entry which is preliminary data.</text>
</comment>
<comment type="similarity">
    <text evidence="2">Belongs to the MGMT family.</text>
</comment>
<feature type="domain" description="Methylated-DNA-[protein]-cysteine S-methyltransferase DNA binding" evidence="9">
    <location>
        <begin position="83"/>
        <end position="163"/>
    </location>
</feature>
<dbReference type="FunFam" id="1.10.10.10:FF:000214">
    <property type="entry name" value="Methylated-DNA--protein-cysteine methyltransferase"/>
    <property type="match status" value="1"/>
</dbReference>
<dbReference type="Pfam" id="PF01035">
    <property type="entry name" value="DNA_binding_1"/>
    <property type="match status" value="1"/>
</dbReference>
<dbReference type="GO" id="GO:0032259">
    <property type="term" value="P:methylation"/>
    <property type="evidence" value="ECO:0007669"/>
    <property type="project" value="UniProtKB-KW"/>
</dbReference>
<dbReference type="InterPro" id="IPR036217">
    <property type="entry name" value="MethylDNA_cys_MeTrfase_DNAb"/>
</dbReference>
<dbReference type="PROSITE" id="PS00374">
    <property type="entry name" value="MGMT"/>
    <property type="match status" value="1"/>
</dbReference>
<reference evidence="10" key="1">
    <citation type="submission" date="2014-05" db="EMBL/GenBank/DDBJ databases">
        <title>Key roles for freshwater Actinobacteria revealed by deep metagenomic sequencing.</title>
        <authorList>
            <person name="Ghai R."/>
            <person name="Mizuno C.M."/>
            <person name="Picazo A."/>
            <person name="Camacho A."/>
            <person name="Rodriguez-Valera F."/>
        </authorList>
    </citation>
    <scope>NUCLEOTIDE SEQUENCE</scope>
</reference>
<organism evidence="10">
    <name type="scientific">freshwater metagenome</name>
    <dbReference type="NCBI Taxonomy" id="449393"/>
    <lineage>
        <taxon>unclassified sequences</taxon>
        <taxon>metagenomes</taxon>
        <taxon>ecological metagenomes</taxon>
    </lineage>
</organism>
<dbReference type="NCBIfam" id="TIGR00589">
    <property type="entry name" value="ogt"/>
    <property type="match status" value="1"/>
</dbReference>
<proteinExistence type="inferred from homology"/>
<dbReference type="InterPro" id="IPR001497">
    <property type="entry name" value="MethylDNA_cys_MeTrfase_AS"/>
</dbReference>
<comment type="catalytic activity">
    <reaction evidence="8">
        <text>a 6-O-methyl-2'-deoxyguanosine in DNA + L-cysteinyl-[protein] = S-methyl-L-cysteinyl-[protein] + a 2'-deoxyguanosine in DNA</text>
        <dbReference type="Rhea" id="RHEA:24000"/>
        <dbReference type="Rhea" id="RHEA-COMP:10131"/>
        <dbReference type="Rhea" id="RHEA-COMP:10132"/>
        <dbReference type="Rhea" id="RHEA-COMP:11367"/>
        <dbReference type="Rhea" id="RHEA-COMP:11368"/>
        <dbReference type="ChEBI" id="CHEBI:29950"/>
        <dbReference type="ChEBI" id="CHEBI:82612"/>
        <dbReference type="ChEBI" id="CHEBI:85445"/>
        <dbReference type="ChEBI" id="CHEBI:85448"/>
        <dbReference type="EC" id="2.1.1.63"/>
    </reaction>
</comment>
<dbReference type="GO" id="GO:0003908">
    <property type="term" value="F:methylated-DNA-[protein]-cysteine S-methyltransferase activity"/>
    <property type="evidence" value="ECO:0007669"/>
    <property type="project" value="UniProtKB-EC"/>
</dbReference>
<evidence type="ECO:0000256" key="1">
    <source>
        <dbReference type="ARBA" id="ARBA00001286"/>
    </source>
</evidence>
<keyword evidence="6" id="KW-0227">DNA damage</keyword>
<evidence type="ECO:0000256" key="8">
    <source>
        <dbReference type="ARBA" id="ARBA00049348"/>
    </source>
</evidence>